<dbReference type="EMBL" id="JAOWLB010000017">
    <property type="protein sequence ID" value="MCV2890441.1"/>
    <property type="molecule type" value="Genomic_DNA"/>
</dbReference>
<organism evidence="2 3">
    <name type="scientific">Ruegeria aquimaris</name>
    <dbReference type="NCBI Taxonomy" id="2984333"/>
    <lineage>
        <taxon>Bacteria</taxon>
        <taxon>Pseudomonadati</taxon>
        <taxon>Pseudomonadota</taxon>
        <taxon>Alphaproteobacteria</taxon>
        <taxon>Rhodobacterales</taxon>
        <taxon>Roseobacteraceae</taxon>
        <taxon>Ruegeria</taxon>
    </lineage>
</organism>
<dbReference type="RefSeq" id="WP_263830098.1">
    <property type="nucleotide sequence ID" value="NZ_JAOWLB010000017.1"/>
</dbReference>
<dbReference type="Pfam" id="PF20132">
    <property type="entry name" value="DUF6522"/>
    <property type="match status" value="1"/>
</dbReference>
<comment type="caution">
    <text evidence="2">The sequence shown here is derived from an EMBL/GenBank/DDBJ whole genome shotgun (WGS) entry which is preliminary data.</text>
</comment>
<dbReference type="InterPro" id="IPR045389">
    <property type="entry name" value="DUF6522"/>
</dbReference>
<protein>
    <submittedName>
        <fullName evidence="2">DUF6522 family protein</fullName>
    </submittedName>
</protein>
<keyword evidence="3" id="KW-1185">Reference proteome</keyword>
<name>A0ABT3AP60_9RHOB</name>
<evidence type="ECO:0000313" key="2">
    <source>
        <dbReference type="EMBL" id="MCV2890441.1"/>
    </source>
</evidence>
<feature type="region of interest" description="Disordered" evidence="1">
    <location>
        <begin position="78"/>
        <end position="108"/>
    </location>
</feature>
<dbReference type="Proteomes" id="UP001320899">
    <property type="component" value="Unassembled WGS sequence"/>
</dbReference>
<gene>
    <name evidence="2" type="ORF">OE747_19055</name>
</gene>
<reference evidence="2 3" key="1">
    <citation type="submission" date="2022-10" db="EMBL/GenBank/DDBJ databases">
        <title>Ruegeria sp. nov., isolated from ocean surface sediments.</title>
        <authorList>
            <person name="He W."/>
            <person name="Xue H.-P."/>
            <person name="Zhang D.-F."/>
        </authorList>
    </citation>
    <scope>NUCLEOTIDE SEQUENCE [LARGE SCALE GENOMIC DNA]</scope>
    <source>
        <strain evidence="2 3">XHP0148</strain>
    </source>
</reference>
<evidence type="ECO:0000256" key="1">
    <source>
        <dbReference type="SAM" id="MobiDB-lite"/>
    </source>
</evidence>
<evidence type="ECO:0000313" key="3">
    <source>
        <dbReference type="Proteomes" id="UP001320899"/>
    </source>
</evidence>
<proteinExistence type="predicted"/>
<accession>A0ABT3AP60</accession>
<sequence length="108" mass="12052">MSRVERNGDQFIVDAQMIAKAFDLSAEETRIRMKDGQIKSLCEAGEGEDANRWRLTFRHQGRALRVIVDTQGAILSTSTFPVGHPNIATRTRSPATPEEPAPTKRDKT</sequence>